<evidence type="ECO:0000313" key="2">
    <source>
        <dbReference type="Proteomes" id="UP001054945"/>
    </source>
</evidence>
<reference evidence="1 2" key="1">
    <citation type="submission" date="2021-06" db="EMBL/GenBank/DDBJ databases">
        <title>Caerostris extrusa draft genome.</title>
        <authorList>
            <person name="Kono N."/>
            <person name="Arakawa K."/>
        </authorList>
    </citation>
    <scope>NUCLEOTIDE SEQUENCE [LARGE SCALE GENOMIC DNA]</scope>
</reference>
<dbReference type="EMBL" id="BPLR01010444">
    <property type="protein sequence ID" value="GIY39320.1"/>
    <property type="molecule type" value="Genomic_DNA"/>
</dbReference>
<keyword evidence="2" id="KW-1185">Reference proteome</keyword>
<dbReference type="Proteomes" id="UP001054945">
    <property type="component" value="Unassembled WGS sequence"/>
</dbReference>
<proteinExistence type="predicted"/>
<dbReference type="AlphaFoldDB" id="A0AAV4T3K4"/>
<sequence>MLLSFFVRKSLSLTLSYDQISKTQSLEVCRGRFTLPTGDCEAPYEMMRNIPREEICLDGMATGNALLTHSSSGNFEREFPKLNWKPGLQNCEHCICLFKTLFCI</sequence>
<evidence type="ECO:0000313" key="1">
    <source>
        <dbReference type="EMBL" id="GIY39320.1"/>
    </source>
</evidence>
<comment type="caution">
    <text evidence="1">The sequence shown here is derived from an EMBL/GenBank/DDBJ whole genome shotgun (WGS) entry which is preliminary data.</text>
</comment>
<organism evidence="1 2">
    <name type="scientific">Caerostris extrusa</name>
    <name type="common">Bark spider</name>
    <name type="synonym">Caerostris bankana</name>
    <dbReference type="NCBI Taxonomy" id="172846"/>
    <lineage>
        <taxon>Eukaryota</taxon>
        <taxon>Metazoa</taxon>
        <taxon>Ecdysozoa</taxon>
        <taxon>Arthropoda</taxon>
        <taxon>Chelicerata</taxon>
        <taxon>Arachnida</taxon>
        <taxon>Araneae</taxon>
        <taxon>Araneomorphae</taxon>
        <taxon>Entelegynae</taxon>
        <taxon>Araneoidea</taxon>
        <taxon>Araneidae</taxon>
        <taxon>Caerostris</taxon>
    </lineage>
</organism>
<accession>A0AAV4T3K4</accession>
<name>A0AAV4T3K4_CAEEX</name>
<gene>
    <name evidence="1" type="ORF">CEXT_261961</name>
</gene>
<protein>
    <submittedName>
        <fullName evidence="1">Uncharacterized protein</fullName>
    </submittedName>
</protein>